<name>A0ABN7RN52_OIKDI</name>
<reference evidence="2 3" key="1">
    <citation type="submission" date="2021-04" db="EMBL/GenBank/DDBJ databases">
        <authorList>
            <person name="Bliznina A."/>
        </authorList>
    </citation>
    <scope>NUCLEOTIDE SEQUENCE [LARGE SCALE GENOMIC DNA]</scope>
</reference>
<dbReference type="EMBL" id="OU015568">
    <property type="protein sequence ID" value="CAG5078581.1"/>
    <property type="molecule type" value="Genomic_DNA"/>
</dbReference>
<keyword evidence="3" id="KW-1185">Reference proteome</keyword>
<accession>A0ABN7RN52</accession>
<sequence length="165" mass="18594">MKIFAGLIIAIKADEKILGELINNFCGFDLHDFYDTAGLAIEYRVSPRKTWGGEEGGKSKWKWTEVHDPYNGTSKKTTGRYGKSKAKGPSHWRESPRDVVRVNCVTSRGGTDHENLMPLGGNPTKKMAPMIKCTKKGLNGTPKLKPNSRRWRGNKILDWFQRNCA</sequence>
<evidence type="ECO:0000256" key="1">
    <source>
        <dbReference type="SAM" id="MobiDB-lite"/>
    </source>
</evidence>
<proteinExistence type="predicted"/>
<organism evidence="2 3">
    <name type="scientific">Oikopleura dioica</name>
    <name type="common">Tunicate</name>
    <dbReference type="NCBI Taxonomy" id="34765"/>
    <lineage>
        <taxon>Eukaryota</taxon>
        <taxon>Metazoa</taxon>
        <taxon>Chordata</taxon>
        <taxon>Tunicata</taxon>
        <taxon>Appendicularia</taxon>
        <taxon>Copelata</taxon>
        <taxon>Oikopleuridae</taxon>
        <taxon>Oikopleura</taxon>
    </lineage>
</organism>
<protein>
    <submittedName>
        <fullName evidence="2">Oidioi.mRNA.OKI2018_I69.PAR.g9026.t1.cds</fullName>
    </submittedName>
</protein>
<feature type="region of interest" description="Disordered" evidence="1">
    <location>
        <begin position="67"/>
        <end position="93"/>
    </location>
</feature>
<evidence type="ECO:0000313" key="3">
    <source>
        <dbReference type="Proteomes" id="UP001158576"/>
    </source>
</evidence>
<gene>
    <name evidence="2" type="ORF">OKIOD_LOCUS584</name>
</gene>
<dbReference type="Proteomes" id="UP001158576">
    <property type="component" value="Chromosome PAR"/>
</dbReference>
<evidence type="ECO:0000313" key="2">
    <source>
        <dbReference type="EMBL" id="CAG5078581.1"/>
    </source>
</evidence>